<comment type="similarity">
    <text evidence="1 11">Belongs to the GHMP kinase family. GalK subfamily.</text>
</comment>
<dbReference type="FunFam" id="3.30.230.10:FF:000017">
    <property type="entry name" value="Galactokinase"/>
    <property type="match status" value="1"/>
</dbReference>
<dbReference type="PROSITE" id="PS00106">
    <property type="entry name" value="GALACTOKINASE"/>
    <property type="match status" value="1"/>
</dbReference>
<dbReference type="RefSeq" id="WP_203653367.1">
    <property type="nucleotide sequence ID" value="NZ_BONR01000001.1"/>
</dbReference>
<feature type="binding site" evidence="11">
    <location>
        <position position="224"/>
    </location>
    <ligand>
        <name>substrate</name>
    </ligand>
</feature>
<evidence type="ECO:0000256" key="12">
    <source>
        <dbReference type="NCBIfam" id="TIGR00131"/>
    </source>
</evidence>
<dbReference type="InterPro" id="IPR000705">
    <property type="entry name" value="Galactokinase"/>
</dbReference>
<dbReference type="GO" id="GO:0006012">
    <property type="term" value="P:galactose metabolic process"/>
    <property type="evidence" value="ECO:0007669"/>
    <property type="project" value="UniProtKB-UniRule"/>
</dbReference>
<dbReference type="PRINTS" id="PR00473">
    <property type="entry name" value="GALCTOKINASE"/>
</dbReference>
<keyword evidence="6 11" id="KW-0418">Kinase</keyword>
<evidence type="ECO:0000313" key="17">
    <source>
        <dbReference type="Proteomes" id="UP000652354"/>
    </source>
</evidence>
<feature type="active site" description="Proton acceptor" evidence="11">
    <location>
        <position position="172"/>
    </location>
</feature>
<evidence type="ECO:0000256" key="2">
    <source>
        <dbReference type="ARBA" id="ARBA00022490"/>
    </source>
</evidence>
<keyword evidence="17" id="KW-1185">Reference proteome</keyword>
<dbReference type="PROSITE" id="PS00627">
    <property type="entry name" value="GHMP_KINASES_ATP"/>
    <property type="match status" value="1"/>
</dbReference>
<evidence type="ECO:0000256" key="5">
    <source>
        <dbReference type="ARBA" id="ARBA00022741"/>
    </source>
</evidence>
<proteinExistence type="inferred from homology"/>
<keyword evidence="3 11" id="KW-0808">Transferase</keyword>
<evidence type="ECO:0000256" key="8">
    <source>
        <dbReference type="ARBA" id="ARBA00022842"/>
    </source>
</evidence>
<keyword evidence="2 11" id="KW-0963">Cytoplasm</keyword>
<dbReference type="FunFam" id="3.30.70.890:FF:000001">
    <property type="entry name" value="Galactokinase"/>
    <property type="match status" value="1"/>
</dbReference>
<evidence type="ECO:0000259" key="14">
    <source>
        <dbReference type="Pfam" id="PF08544"/>
    </source>
</evidence>
<dbReference type="AlphaFoldDB" id="A0A919Q433"/>
<keyword evidence="10 11" id="KW-0119">Carbohydrate metabolism</keyword>
<feature type="domain" description="Galactokinase N-terminal" evidence="15">
    <location>
        <begin position="7"/>
        <end position="54"/>
    </location>
</feature>
<dbReference type="NCBIfam" id="TIGR00131">
    <property type="entry name" value="gal_kin"/>
    <property type="match status" value="1"/>
</dbReference>
<dbReference type="PANTHER" id="PTHR10457:SF7">
    <property type="entry name" value="GALACTOKINASE-RELATED"/>
    <property type="match status" value="1"/>
</dbReference>
<feature type="binding site" evidence="11">
    <location>
        <begin position="122"/>
        <end position="128"/>
    </location>
    <ligand>
        <name>ATP</name>
        <dbReference type="ChEBI" id="CHEBI:30616"/>
    </ligand>
</feature>
<reference evidence="16" key="1">
    <citation type="submission" date="2021-01" db="EMBL/GenBank/DDBJ databases">
        <title>Whole genome shotgun sequence of Demequina activiva NBRC 110675.</title>
        <authorList>
            <person name="Komaki H."/>
            <person name="Tamura T."/>
        </authorList>
    </citation>
    <scope>NUCLEOTIDE SEQUENCE</scope>
    <source>
        <strain evidence="16">NBRC 110675</strain>
    </source>
</reference>
<dbReference type="HAMAP" id="MF_00246">
    <property type="entry name" value="Galactokinase"/>
    <property type="match status" value="1"/>
</dbReference>
<dbReference type="EMBL" id="BONR01000001">
    <property type="protein sequence ID" value="GIG53928.1"/>
    <property type="molecule type" value="Genomic_DNA"/>
</dbReference>
<evidence type="ECO:0000256" key="9">
    <source>
        <dbReference type="ARBA" id="ARBA00023144"/>
    </source>
</evidence>
<feature type="binding site" evidence="11">
    <location>
        <position position="160"/>
    </location>
    <ligand>
        <name>Mg(2+)</name>
        <dbReference type="ChEBI" id="CHEBI:18420"/>
    </ligand>
</feature>
<dbReference type="EC" id="2.7.1.6" evidence="11 12"/>
<evidence type="ECO:0000259" key="15">
    <source>
        <dbReference type="Pfam" id="PF10509"/>
    </source>
</evidence>
<dbReference type="InterPro" id="IPR036554">
    <property type="entry name" value="GHMP_kinase_C_sf"/>
</dbReference>
<evidence type="ECO:0000256" key="4">
    <source>
        <dbReference type="ARBA" id="ARBA00022723"/>
    </source>
</evidence>
<keyword evidence="7 11" id="KW-0067">ATP-binding</keyword>
<evidence type="ECO:0000313" key="16">
    <source>
        <dbReference type="EMBL" id="GIG53928.1"/>
    </source>
</evidence>
<comment type="function">
    <text evidence="11">Catalyzes the transfer of the gamma-phosphate of ATP to D-galactose to form alpha-D-galactose-1-phosphate (Gal-1-P).</text>
</comment>
<sequence>MTSIAVAFEDAYGHAPTGVWSAPGRVNLIGEHTDYNHGYVLPFAIDRRTWAAVGTRDDRTLRLRSTFADAEVTASLDALSPEGMDGWSAYVLGVAWAMGEAGIDLSHATGLDILIDSEVPVGAGLSSSAALECAVGQAFSDLWGLDLDALSLARIGRVAENRAVGAPTGLLDQAASMLGREDHAVFLDCDTEQARPVALHLREESLQILVMNSHVDHEHATGGYGARFASCERGARTLGVTTLREVTPEGLDDARAQLDEETFRRVRHVVTENQRVLDTVAALSAKGPRAIGELMNASQASMRDDFEITVPEIDLACDTAVAHGAVGARMTGGGFGGSAIAVVPASAADDIAAAVTSALALAGLREPTIFTVVPSQGARRDS</sequence>
<dbReference type="GO" id="GO:0000287">
    <property type="term" value="F:magnesium ion binding"/>
    <property type="evidence" value="ECO:0007669"/>
    <property type="project" value="UniProtKB-UniRule"/>
</dbReference>
<dbReference type="GO" id="GO:0004335">
    <property type="term" value="F:galactokinase activity"/>
    <property type="evidence" value="ECO:0007669"/>
    <property type="project" value="UniProtKB-UniRule"/>
</dbReference>
<organism evidence="16 17">
    <name type="scientific">Demequina activiva</name>
    <dbReference type="NCBI Taxonomy" id="1582364"/>
    <lineage>
        <taxon>Bacteria</taxon>
        <taxon>Bacillati</taxon>
        <taxon>Actinomycetota</taxon>
        <taxon>Actinomycetes</taxon>
        <taxon>Micrococcales</taxon>
        <taxon>Demequinaceae</taxon>
        <taxon>Demequina</taxon>
    </lineage>
</organism>
<evidence type="ECO:0000259" key="13">
    <source>
        <dbReference type="Pfam" id="PF00288"/>
    </source>
</evidence>
<evidence type="ECO:0000256" key="6">
    <source>
        <dbReference type="ARBA" id="ARBA00022777"/>
    </source>
</evidence>
<comment type="subcellular location">
    <subcellularLocation>
        <location evidence="11">Cytoplasm</location>
    </subcellularLocation>
</comment>
<dbReference type="PIRSF" id="PIRSF000530">
    <property type="entry name" value="Galactokinase"/>
    <property type="match status" value="1"/>
</dbReference>
<keyword evidence="4 11" id="KW-0479">Metal-binding</keyword>
<dbReference type="Pfam" id="PF00288">
    <property type="entry name" value="GHMP_kinases_N"/>
    <property type="match status" value="1"/>
</dbReference>
<keyword evidence="9 11" id="KW-0299">Galactose metabolism</keyword>
<dbReference type="GO" id="GO:0005829">
    <property type="term" value="C:cytosol"/>
    <property type="evidence" value="ECO:0007669"/>
    <property type="project" value="TreeGrafter"/>
</dbReference>
<evidence type="ECO:0000256" key="7">
    <source>
        <dbReference type="ARBA" id="ARBA00022840"/>
    </source>
</evidence>
<name>A0A919Q433_9MICO</name>
<feature type="domain" description="GHMP kinase N-terminal" evidence="13">
    <location>
        <begin position="90"/>
        <end position="179"/>
    </location>
</feature>
<feature type="domain" description="GHMP kinase C-terminal" evidence="14">
    <location>
        <begin position="281"/>
        <end position="359"/>
    </location>
</feature>
<dbReference type="Gene3D" id="3.30.230.10">
    <property type="match status" value="1"/>
</dbReference>
<keyword evidence="8 11" id="KW-0460">Magnesium</keyword>
<dbReference type="InterPro" id="IPR006206">
    <property type="entry name" value="Mevalonate/galactokinase"/>
</dbReference>
<dbReference type="PANTHER" id="PTHR10457">
    <property type="entry name" value="MEVALONATE KINASE/GALACTOKINASE"/>
    <property type="match status" value="1"/>
</dbReference>
<dbReference type="InterPro" id="IPR014721">
    <property type="entry name" value="Ribsml_uS5_D2-typ_fold_subgr"/>
</dbReference>
<protein>
    <recommendedName>
        <fullName evidence="11 12">Galactokinase</fullName>
        <ecNumber evidence="11 12">2.7.1.6</ecNumber>
    </recommendedName>
    <alternativeName>
        <fullName evidence="11">Galactose kinase</fullName>
    </alternativeName>
</protein>
<dbReference type="InterPro" id="IPR019539">
    <property type="entry name" value="GalKase_N"/>
</dbReference>
<dbReference type="GO" id="GO:0005524">
    <property type="term" value="F:ATP binding"/>
    <property type="evidence" value="ECO:0007669"/>
    <property type="project" value="UniProtKB-UniRule"/>
</dbReference>
<evidence type="ECO:0000256" key="1">
    <source>
        <dbReference type="ARBA" id="ARBA00006566"/>
    </source>
</evidence>
<evidence type="ECO:0000256" key="11">
    <source>
        <dbReference type="HAMAP-Rule" id="MF_00246"/>
    </source>
</evidence>
<evidence type="ECO:0000256" key="10">
    <source>
        <dbReference type="ARBA" id="ARBA00023277"/>
    </source>
</evidence>
<dbReference type="InterPro" id="IPR019741">
    <property type="entry name" value="Galactokinase_CS"/>
</dbReference>
<accession>A0A919Q433</accession>
<feature type="binding site" evidence="11">
    <location>
        <position position="128"/>
    </location>
    <ligand>
        <name>Mg(2+)</name>
        <dbReference type="ChEBI" id="CHEBI:18420"/>
    </ligand>
</feature>
<dbReference type="Pfam" id="PF08544">
    <property type="entry name" value="GHMP_kinases_C"/>
    <property type="match status" value="1"/>
</dbReference>
<dbReference type="InterPro" id="IPR006203">
    <property type="entry name" value="GHMP_knse_ATP-bd_CS"/>
</dbReference>
<feature type="binding site" evidence="11">
    <location>
        <begin position="31"/>
        <end position="34"/>
    </location>
    <ligand>
        <name>substrate</name>
    </ligand>
</feature>
<dbReference type="Proteomes" id="UP000652354">
    <property type="component" value="Unassembled WGS sequence"/>
</dbReference>
<comment type="catalytic activity">
    <reaction evidence="11">
        <text>alpha-D-galactose + ATP = alpha-D-galactose 1-phosphate + ADP + H(+)</text>
        <dbReference type="Rhea" id="RHEA:13553"/>
        <dbReference type="ChEBI" id="CHEBI:15378"/>
        <dbReference type="ChEBI" id="CHEBI:28061"/>
        <dbReference type="ChEBI" id="CHEBI:30616"/>
        <dbReference type="ChEBI" id="CHEBI:58336"/>
        <dbReference type="ChEBI" id="CHEBI:456216"/>
        <dbReference type="EC" id="2.7.1.6"/>
    </reaction>
</comment>
<comment type="caution">
    <text evidence="16">The sequence shown here is derived from an EMBL/GenBank/DDBJ whole genome shotgun (WGS) entry which is preliminary data.</text>
</comment>
<dbReference type="SUPFAM" id="SSF55060">
    <property type="entry name" value="GHMP Kinase, C-terminal domain"/>
    <property type="match status" value="1"/>
</dbReference>
<dbReference type="Pfam" id="PF10509">
    <property type="entry name" value="GalKase_gal_bdg"/>
    <property type="match status" value="1"/>
</dbReference>
<dbReference type="SUPFAM" id="SSF54211">
    <property type="entry name" value="Ribosomal protein S5 domain 2-like"/>
    <property type="match status" value="1"/>
</dbReference>
<evidence type="ECO:0000256" key="3">
    <source>
        <dbReference type="ARBA" id="ARBA00022679"/>
    </source>
</evidence>
<dbReference type="Gene3D" id="3.30.70.890">
    <property type="entry name" value="GHMP kinase, C-terminal domain"/>
    <property type="match status" value="1"/>
</dbReference>
<dbReference type="PRINTS" id="PR00959">
    <property type="entry name" value="MEVGALKINASE"/>
</dbReference>
<dbReference type="InterPro" id="IPR013750">
    <property type="entry name" value="GHMP_kinase_C_dom"/>
</dbReference>
<comment type="pathway">
    <text evidence="11">Carbohydrate metabolism; galactose metabolism.</text>
</comment>
<dbReference type="InterPro" id="IPR022963">
    <property type="entry name" value="Galactokinase_bac"/>
</dbReference>
<feature type="binding site" evidence="11">
    <location>
        <position position="65"/>
    </location>
    <ligand>
        <name>ATP</name>
        <dbReference type="ChEBI" id="CHEBI:30616"/>
    </ligand>
</feature>
<keyword evidence="5 11" id="KW-0547">Nucleotide-binding</keyword>
<feature type="site" description="Transition state stabilizer" evidence="11">
    <location>
        <position position="25"/>
    </location>
</feature>
<dbReference type="InterPro" id="IPR006204">
    <property type="entry name" value="GHMP_kinase_N_dom"/>
</dbReference>
<gene>
    <name evidence="16" type="primary">galK_1</name>
    <name evidence="11" type="synonym">galK</name>
    <name evidence="16" type="ORF">Dac01nite_06800</name>
</gene>
<dbReference type="InterPro" id="IPR020568">
    <property type="entry name" value="Ribosomal_Su5_D2-typ_SF"/>
</dbReference>